<feature type="domain" description="N-acetyltransferase" evidence="1">
    <location>
        <begin position="2"/>
        <end position="150"/>
    </location>
</feature>
<dbReference type="eggNOG" id="COG3153">
    <property type="taxonomic scope" value="Bacteria"/>
</dbReference>
<dbReference type="AlphaFoldDB" id="A0A081RG90"/>
<evidence type="ECO:0000313" key="2">
    <source>
        <dbReference type="EMBL" id="KEQ54213.1"/>
    </source>
</evidence>
<dbReference type="GO" id="GO:0016747">
    <property type="term" value="F:acyltransferase activity, transferring groups other than amino-acyl groups"/>
    <property type="evidence" value="ECO:0007669"/>
    <property type="project" value="InterPro"/>
</dbReference>
<evidence type="ECO:0000313" key="3">
    <source>
        <dbReference type="Proteomes" id="UP000028411"/>
    </source>
</evidence>
<gene>
    <name evidence="2" type="ORF">BV95_01501</name>
</gene>
<dbReference type="PROSITE" id="PS51186">
    <property type="entry name" value="GNAT"/>
    <property type="match status" value="1"/>
</dbReference>
<dbReference type="EMBL" id="JFHR01000012">
    <property type="protein sequence ID" value="KEQ54213.1"/>
    <property type="molecule type" value="Genomic_DNA"/>
</dbReference>
<dbReference type="SUPFAM" id="SSF55729">
    <property type="entry name" value="Acyl-CoA N-acyltransferases (Nat)"/>
    <property type="match status" value="1"/>
</dbReference>
<dbReference type="Proteomes" id="UP000028411">
    <property type="component" value="Unassembled WGS sequence"/>
</dbReference>
<dbReference type="Gene3D" id="3.40.630.30">
    <property type="match status" value="1"/>
</dbReference>
<evidence type="ECO:0000259" key="1">
    <source>
        <dbReference type="PROSITE" id="PS51186"/>
    </source>
</evidence>
<dbReference type="InterPro" id="IPR000182">
    <property type="entry name" value="GNAT_dom"/>
</dbReference>
<accession>A0A081RG90</accession>
<dbReference type="InterPro" id="IPR016181">
    <property type="entry name" value="Acyl_CoA_acyltransferase"/>
</dbReference>
<keyword evidence="2" id="KW-0808">Transferase</keyword>
<dbReference type="OrthoDB" id="9815099at2"/>
<dbReference type="Pfam" id="PF13527">
    <property type="entry name" value="Acetyltransf_9"/>
    <property type="match status" value="1"/>
</dbReference>
<reference evidence="2 3" key="1">
    <citation type="submission" date="2014-02" db="EMBL/GenBank/DDBJ databases">
        <title>Whole genome sequence of Sphingobium chlorophenolicum NBRC 16172.</title>
        <authorList>
            <person name="Gan H.M."/>
            <person name="Gan H.Y."/>
            <person name="Chew T.H."/>
            <person name="Savka M.A."/>
        </authorList>
    </citation>
    <scope>NUCLEOTIDE SEQUENCE [LARGE SCALE GENOMIC DNA]</scope>
    <source>
        <strain evidence="2 3">NBRC 16172</strain>
    </source>
</reference>
<sequence>MSVIVPLNIMSQDAIEHLLDAAFGHDRHGRTAYLIRDGMPWLPELSFGIEDEKGRLIGSLQSWPVALTHEDGGQTPLIMVGPVAVDPSAQGTGHGRAMMDAVVTAARAQKSDPLMMIGDPEYYGRFWGFSAQGTDGWNCPGPFEARRLLALSVDGRAIGGTGMLGPRIAVRA</sequence>
<organism evidence="2 3">
    <name type="scientific">Sphingobium chlorophenolicum</name>
    <dbReference type="NCBI Taxonomy" id="46429"/>
    <lineage>
        <taxon>Bacteria</taxon>
        <taxon>Pseudomonadati</taxon>
        <taxon>Pseudomonadota</taxon>
        <taxon>Alphaproteobacteria</taxon>
        <taxon>Sphingomonadales</taxon>
        <taxon>Sphingomonadaceae</taxon>
        <taxon>Sphingobium</taxon>
    </lineage>
</organism>
<name>A0A081RG90_SPHCR</name>
<comment type="caution">
    <text evidence="2">The sequence shown here is derived from an EMBL/GenBank/DDBJ whole genome shotgun (WGS) entry which is preliminary data.</text>
</comment>
<proteinExistence type="predicted"/>
<protein>
    <submittedName>
        <fullName evidence="2">Putative acetyltransferase</fullName>
    </submittedName>
</protein>
<dbReference type="CDD" id="cd04301">
    <property type="entry name" value="NAT_SF"/>
    <property type="match status" value="1"/>
</dbReference>
<dbReference type="PATRIC" id="fig|46429.4.peg.1467"/>